<dbReference type="AlphaFoldDB" id="K3XPJ3"/>
<dbReference type="EnsemblPlants" id="KQL06226">
    <property type="protein sequence ID" value="KQL06226"/>
    <property type="gene ID" value="SETIT_003820mg"/>
</dbReference>
<reference evidence="4" key="2">
    <citation type="submission" date="2015-07" db="EMBL/GenBank/DDBJ databases">
        <authorList>
            <person name="Noorani M."/>
        </authorList>
    </citation>
    <scope>NUCLEOTIDE SEQUENCE</scope>
    <source>
        <strain evidence="4">Yugu1</strain>
    </source>
</reference>
<dbReference type="eggNOG" id="KOG3291">
    <property type="taxonomic scope" value="Eukaryota"/>
</dbReference>
<keyword evidence="6" id="KW-1185">Reference proteome</keyword>
<dbReference type="STRING" id="4555.K3XPJ3"/>
<gene>
    <name evidence="4" type="ORF">SETIT_5G256200v2</name>
</gene>
<protein>
    <recommendedName>
        <fullName evidence="7">Ribosomal protein S7 domain-containing protein</fullName>
    </recommendedName>
</protein>
<organism evidence="4">
    <name type="scientific">Setaria italica</name>
    <name type="common">Foxtail millet</name>
    <name type="synonym">Panicum italicum</name>
    <dbReference type="NCBI Taxonomy" id="4555"/>
    <lineage>
        <taxon>Eukaryota</taxon>
        <taxon>Viridiplantae</taxon>
        <taxon>Streptophyta</taxon>
        <taxon>Embryophyta</taxon>
        <taxon>Tracheophyta</taxon>
        <taxon>Spermatophyta</taxon>
        <taxon>Magnoliopsida</taxon>
        <taxon>Liliopsida</taxon>
        <taxon>Poales</taxon>
        <taxon>Poaceae</taxon>
        <taxon>PACMAD clade</taxon>
        <taxon>Panicoideae</taxon>
        <taxon>Panicodae</taxon>
        <taxon>Paniceae</taxon>
        <taxon>Cenchrinae</taxon>
        <taxon>Setaria</taxon>
    </lineage>
</organism>
<evidence type="ECO:0000256" key="3">
    <source>
        <dbReference type="ARBA" id="ARBA00023274"/>
    </source>
</evidence>
<name>K3XPJ3_SETIT</name>
<dbReference type="Proteomes" id="UP000004995">
    <property type="component" value="Unassembled WGS sequence"/>
</dbReference>
<evidence type="ECO:0000313" key="6">
    <source>
        <dbReference type="Proteomes" id="UP000004995"/>
    </source>
</evidence>
<accession>K3XPJ3</accession>
<evidence type="ECO:0000313" key="4">
    <source>
        <dbReference type="EMBL" id="RCV26565.1"/>
    </source>
</evidence>
<dbReference type="HOGENOM" id="CLU_072226_4_0_1"/>
<evidence type="ECO:0000256" key="2">
    <source>
        <dbReference type="ARBA" id="ARBA00022980"/>
    </source>
</evidence>
<dbReference type="GO" id="GO:1990904">
    <property type="term" value="C:ribonucleoprotein complex"/>
    <property type="evidence" value="ECO:0007669"/>
    <property type="project" value="UniProtKB-KW"/>
</dbReference>
<proteinExistence type="inferred from homology"/>
<reference evidence="5" key="3">
    <citation type="submission" date="2018-08" db="UniProtKB">
        <authorList>
            <consortium name="EnsemblPlants"/>
        </authorList>
    </citation>
    <scope>IDENTIFICATION</scope>
    <source>
        <strain evidence="5">Yugu1</strain>
    </source>
</reference>
<evidence type="ECO:0000313" key="5">
    <source>
        <dbReference type="EnsemblPlants" id="KQL06226"/>
    </source>
</evidence>
<reference evidence="4 6" key="1">
    <citation type="journal article" date="2012" name="Nat. Biotechnol.">
        <title>Reference genome sequence of the model plant Setaria.</title>
        <authorList>
            <person name="Bennetzen J.L."/>
            <person name="Schmutz J."/>
            <person name="Wang H."/>
            <person name="Percifield R."/>
            <person name="Hawkins J."/>
            <person name="Pontaroli A.C."/>
            <person name="Estep M."/>
            <person name="Feng L."/>
            <person name="Vaughn J.N."/>
            <person name="Grimwood J."/>
            <person name="Jenkins J."/>
            <person name="Barry K."/>
            <person name="Lindquist E."/>
            <person name="Hellsten U."/>
            <person name="Deshpande S."/>
            <person name="Wang X."/>
            <person name="Wu X."/>
            <person name="Mitros T."/>
            <person name="Triplett J."/>
            <person name="Yang X."/>
            <person name="Ye C.Y."/>
            <person name="Mauro-Herrera M."/>
            <person name="Wang L."/>
            <person name="Li P."/>
            <person name="Sharma M."/>
            <person name="Sharma R."/>
            <person name="Ronald P.C."/>
            <person name="Panaud O."/>
            <person name="Kellogg E.A."/>
            <person name="Brutnell T.P."/>
            <person name="Doust A.N."/>
            <person name="Tuskan G.A."/>
            <person name="Rokhsar D."/>
            <person name="Devos K.M."/>
        </authorList>
    </citation>
    <scope>NUCLEOTIDE SEQUENCE [LARGE SCALE GENOMIC DNA]</scope>
    <source>
        <strain evidence="6">cv. Yugu1</strain>
        <strain evidence="4">Yugu1</strain>
    </source>
</reference>
<dbReference type="Gramene" id="KQL06226">
    <property type="protein sequence ID" value="KQL06226"/>
    <property type="gene ID" value="SETIT_003820mg"/>
</dbReference>
<evidence type="ECO:0008006" key="7">
    <source>
        <dbReference type="Google" id="ProtNLM"/>
    </source>
</evidence>
<dbReference type="SUPFAM" id="SSF47973">
    <property type="entry name" value="Ribosomal protein S7"/>
    <property type="match status" value="1"/>
</dbReference>
<dbReference type="EMBL" id="AGNK02003234">
    <property type="status" value="NOT_ANNOTATED_CDS"/>
    <property type="molecule type" value="Genomic_DNA"/>
</dbReference>
<comment type="similarity">
    <text evidence="1">Belongs to the universal ribosomal protein uS7 family.</text>
</comment>
<keyword evidence="2" id="KW-0689">Ribosomal protein</keyword>
<evidence type="ECO:0000256" key="1">
    <source>
        <dbReference type="ARBA" id="ARBA00007151"/>
    </source>
</evidence>
<sequence>MSRRGTSEKRIAKSDPIFRNRLVNMVLIKKALAYQILYRAVKKIGLHERASMIGLLVQFIRDERRH</sequence>
<dbReference type="OrthoDB" id="35139at2759"/>
<dbReference type="EMBL" id="CM003532">
    <property type="protein sequence ID" value="RCV26565.1"/>
    <property type="molecule type" value="Genomic_DNA"/>
</dbReference>
<dbReference type="GO" id="GO:0005840">
    <property type="term" value="C:ribosome"/>
    <property type="evidence" value="ECO:0007669"/>
    <property type="project" value="UniProtKB-KW"/>
</dbReference>
<keyword evidence="3" id="KW-0687">Ribonucleoprotein</keyword>
<dbReference type="InterPro" id="IPR036823">
    <property type="entry name" value="Ribosomal_uS7_dom_sf"/>
</dbReference>